<gene>
    <name evidence="1" type="ORF">S01H1_48099</name>
</gene>
<dbReference type="AlphaFoldDB" id="X0W7J5"/>
<comment type="caution">
    <text evidence="1">The sequence shown here is derived from an EMBL/GenBank/DDBJ whole genome shotgun (WGS) entry which is preliminary data.</text>
</comment>
<reference evidence="1" key="1">
    <citation type="journal article" date="2014" name="Front. Microbiol.">
        <title>High frequency of phylogenetically diverse reductive dehalogenase-homologous genes in deep subseafloor sedimentary metagenomes.</title>
        <authorList>
            <person name="Kawai M."/>
            <person name="Futagami T."/>
            <person name="Toyoda A."/>
            <person name="Takaki Y."/>
            <person name="Nishi S."/>
            <person name="Hori S."/>
            <person name="Arai W."/>
            <person name="Tsubouchi T."/>
            <person name="Morono Y."/>
            <person name="Uchiyama I."/>
            <person name="Ito T."/>
            <person name="Fujiyama A."/>
            <person name="Inagaki F."/>
            <person name="Takami H."/>
        </authorList>
    </citation>
    <scope>NUCLEOTIDE SEQUENCE</scope>
    <source>
        <strain evidence="1">Expedition CK06-06</strain>
    </source>
</reference>
<proteinExistence type="predicted"/>
<feature type="non-terminal residue" evidence="1">
    <location>
        <position position="1"/>
    </location>
</feature>
<dbReference type="EMBL" id="BARS01030874">
    <property type="protein sequence ID" value="GAG26535.1"/>
    <property type="molecule type" value="Genomic_DNA"/>
</dbReference>
<name>X0W7J5_9ZZZZ</name>
<evidence type="ECO:0000313" key="1">
    <source>
        <dbReference type="EMBL" id="GAG26535.1"/>
    </source>
</evidence>
<sequence>LVVLLSYPVEELCSALMPPRFARINGYLMRKEERLRRAVC</sequence>
<organism evidence="1">
    <name type="scientific">marine sediment metagenome</name>
    <dbReference type="NCBI Taxonomy" id="412755"/>
    <lineage>
        <taxon>unclassified sequences</taxon>
        <taxon>metagenomes</taxon>
        <taxon>ecological metagenomes</taxon>
    </lineage>
</organism>
<accession>X0W7J5</accession>
<protein>
    <submittedName>
        <fullName evidence="1">Uncharacterized protein</fullName>
    </submittedName>
</protein>